<protein>
    <recommendedName>
        <fullName evidence="4">Signal transduction histidine kinase</fullName>
    </recommendedName>
</protein>
<sequence>MAHTGPGPGPGSTRYDSATRQLDRAVARTGAGARGAVGSVAVVAALSGAVPPVSLAWLAPMLLVHLGWTALHVRVFLREQGLPHWLVAGDVAITVALCLAQAHLVPPDSLVTGSSWVAGLVTMTVVMAGVAWRPKVAVPVGLAVAGAFASGVWLAAPTQNVAGTLGIHLVQLLAIVLLMTLLRRSAASADAFLRQRARADISLMVERLRREDELRQVGSVHETFLHTLTMVGQGTYDAPSPTLRAQVATDLAALERLRDLPHLASASIALDALLDEVAGRATGLDVRRRLTPETVPGEVAERFARAVTEALANVALHAGVREAELVSVRRDGEILVEVADAGRGFDQHRLPPDRFGVRGSILDTMRSLPNGGAQISSGDRGTRVSLWWRP</sequence>
<feature type="transmembrane region" description="Helical" evidence="1">
    <location>
        <begin position="162"/>
        <end position="182"/>
    </location>
</feature>
<organism evidence="2 3">
    <name type="scientific">Nonomuraea antimicrobica</name>
    <dbReference type="NCBI Taxonomy" id="561173"/>
    <lineage>
        <taxon>Bacteria</taxon>
        <taxon>Bacillati</taxon>
        <taxon>Actinomycetota</taxon>
        <taxon>Actinomycetes</taxon>
        <taxon>Streptosporangiales</taxon>
        <taxon>Streptosporangiaceae</taxon>
        <taxon>Nonomuraea</taxon>
    </lineage>
</organism>
<feature type="transmembrane region" description="Helical" evidence="1">
    <location>
        <begin position="85"/>
        <end position="104"/>
    </location>
</feature>
<dbReference type="SUPFAM" id="SSF55874">
    <property type="entry name" value="ATPase domain of HSP90 chaperone/DNA topoisomerase II/histidine kinase"/>
    <property type="match status" value="1"/>
</dbReference>
<dbReference type="EMBL" id="BAAAZP010000141">
    <property type="protein sequence ID" value="GAA3694142.1"/>
    <property type="molecule type" value="Genomic_DNA"/>
</dbReference>
<evidence type="ECO:0000256" key="1">
    <source>
        <dbReference type="SAM" id="Phobius"/>
    </source>
</evidence>
<comment type="caution">
    <text evidence="2">The sequence shown here is derived from an EMBL/GenBank/DDBJ whole genome shotgun (WGS) entry which is preliminary data.</text>
</comment>
<dbReference type="Proteomes" id="UP001500902">
    <property type="component" value="Unassembled WGS sequence"/>
</dbReference>
<feature type="transmembrane region" description="Helical" evidence="1">
    <location>
        <begin position="110"/>
        <end position="130"/>
    </location>
</feature>
<evidence type="ECO:0008006" key="4">
    <source>
        <dbReference type="Google" id="ProtNLM"/>
    </source>
</evidence>
<feature type="transmembrane region" description="Helical" evidence="1">
    <location>
        <begin position="55"/>
        <end position="73"/>
    </location>
</feature>
<accession>A0ABP7CPM8</accession>
<evidence type="ECO:0000313" key="2">
    <source>
        <dbReference type="EMBL" id="GAA3694142.1"/>
    </source>
</evidence>
<proteinExistence type="predicted"/>
<keyword evidence="1" id="KW-0472">Membrane</keyword>
<dbReference type="RefSeq" id="WP_344887600.1">
    <property type="nucleotide sequence ID" value="NZ_BAAAZP010000141.1"/>
</dbReference>
<name>A0ABP7CPM8_9ACTN</name>
<keyword evidence="1" id="KW-0812">Transmembrane</keyword>
<keyword evidence="1" id="KW-1133">Transmembrane helix</keyword>
<gene>
    <name evidence="2" type="ORF">GCM10022224_069590</name>
</gene>
<dbReference type="Gene3D" id="3.30.565.10">
    <property type="entry name" value="Histidine kinase-like ATPase, C-terminal domain"/>
    <property type="match status" value="1"/>
</dbReference>
<evidence type="ECO:0000313" key="3">
    <source>
        <dbReference type="Proteomes" id="UP001500902"/>
    </source>
</evidence>
<reference evidence="3" key="1">
    <citation type="journal article" date="2019" name="Int. J. Syst. Evol. Microbiol.">
        <title>The Global Catalogue of Microorganisms (GCM) 10K type strain sequencing project: providing services to taxonomists for standard genome sequencing and annotation.</title>
        <authorList>
            <consortium name="The Broad Institute Genomics Platform"/>
            <consortium name="The Broad Institute Genome Sequencing Center for Infectious Disease"/>
            <person name="Wu L."/>
            <person name="Ma J."/>
        </authorList>
    </citation>
    <scope>NUCLEOTIDE SEQUENCE [LARGE SCALE GENOMIC DNA]</scope>
    <source>
        <strain evidence="3">JCM 16904</strain>
    </source>
</reference>
<keyword evidence="3" id="KW-1185">Reference proteome</keyword>
<dbReference type="InterPro" id="IPR036890">
    <property type="entry name" value="HATPase_C_sf"/>
</dbReference>
<feature type="transmembrane region" description="Helical" evidence="1">
    <location>
        <begin position="137"/>
        <end position="156"/>
    </location>
</feature>